<dbReference type="Pfam" id="PF07690">
    <property type="entry name" value="MFS_1"/>
    <property type="match status" value="1"/>
</dbReference>
<dbReference type="Gene3D" id="1.20.1250.20">
    <property type="entry name" value="MFS general substrate transporter like domains"/>
    <property type="match status" value="1"/>
</dbReference>
<keyword evidence="5 7" id="KW-1133">Transmembrane helix</keyword>
<evidence type="ECO:0000256" key="2">
    <source>
        <dbReference type="ARBA" id="ARBA00022448"/>
    </source>
</evidence>
<organism evidence="9 10">
    <name type="scientific">Pseudomonas jessenii</name>
    <dbReference type="NCBI Taxonomy" id="77298"/>
    <lineage>
        <taxon>Bacteria</taxon>
        <taxon>Pseudomonadati</taxon>
        <taxon>Pseudomonadota</taxon>
        <taxon>Gammaproteobacteria</taxon>
        <taxon>Pseudomonadales</taxon>
        <taxon>Pseudomonadaceae</taxon>
        <taxon>Pseudomonas</taxon>
    </lineage>
</organism>
<evidence type="ECO:0000256" key="7">
    <source>
        <dbReference type="SAM" id="Phobius"/>
    </source>
</evidence>
<dbReference type="InterPro" id="IPR000883">
    <property type="entry name" value="Cyt_C_Oxase_1"/>
</dbReference>
<keyword evidence="6 7" id="KW-0472">Membrane</keyword>
<gene>
    <name evidence="9" type="ORF">CRX42_15675</name>
</gene>
<evidence type="ECO:0000256" key="4">
    <source>
        <dbReference type="ARBA" id="ARBA00022692"/>
    </source>
</evidence>
<dbReference type="InterPro" id="IPR020846">
    <property type="entry name" value="MFS_dom"/>
</dbReference>
<dbReference type="InterPro" id="IPR005829">
    <property type="entry name" value="Sugar_transporter_CS"/>
</dbReference>
<dbReference type="EMBL" id="PDLL01000176">
    <property type="protein sequence ID" value="PYY69616.1"/>
    <property type="molecule type" value="Genomic_DNA"/>
</dbReference>
<protein>
    <submittedName>
        <fullName evidence="9">MFS transporter</fullName>
    </submittedName>
</protein>
<feature type="transmembrane region" description="Helical" evidence="7">
    <location>
        <begin position="296"/>
        <end position="312"/>
    </location>
</feature>
<feature type="transmembrane region" description="Helical" evidence="7">
    <location>
        <begin position="356"/>
        <end position="379"/>
    </location>
</feature>
<evidence type="ECO:0000256" key="3">
    <source>
        <dbReference type="ARBA" id="ARBA00022475"/>
    </source>
</evidence>
<feature type="transmembrane region" description="Helical" evidence="7">
    <location>
        <begin position="385"/>
        <end position="407"/>
    </location>
</feature>
<sequence>MERTALKNGADVEKYGAKAEASDATQSRQAGALQAIVLVFTTQLPIMGIISIVPIIPLLIQHFSAHPQVAMLIPLMIAAPSLCIAVLSPLAGFLADRVGRRRLLLIAVLLYSVFGFLPFVLDDLPTIIATRFCLGVCEAFIMTIANTLMGDLFQAQTRKKWLAVQSAVGSVSATTLLFIAGMLGNYGWQGPFALYLLALPMFLLLLTCTWEPAPVVGQHSEASGARFPFKVMLGICAVTLFCALLYYVEVLQISSVLSLSGLDTPAKIGFASGIAGIGVPIGALLFSLLSKRSLRLQLLINFALFAVGLYGMGNLGGITAVVSSAFVAQIGCGLLIPTLLTWCLGQLAYEHRGKGIGVWHTAFFLGQFLSPFVISILTMRSAGGLLAAVSSLGVLAAIGALITAMTLRRRTT</sequence>
<dbReference type="PANTHER" id="PTHR23517">
    <property type="entry name" value="RESISTANCE PROTEIN MDTM, PUTATIVE-RELATED-RELATED"/>
    <property type="match status" value="1"/>
</dbReference>
<comment type="caution">
    <text evidence="9">The sequence shown here is derived from an EMBL/GenBank/DDBJ whole genome shotgun (WGS) entry which is preliminary data.</text>
</comment>
<keyword evidence="3" id="KW-1003">Cell membrane</keyword>
<evidence type="ECO:0000313" key="10">
    <source>
        <dbReference type="Proteomes" id="UP000247437"/>
    </source>
</evidence>
<accession>A0A2W0ENU2</accession>
<dbReference type="GO" id="GO:0005886">
    <property type="term" value="C:plasma membrane"/>
    <property type="evidence" value="ECO:0007669"/>
    <property type="project" value="UniProtKB-SubCell"/>
</dbReference>
<proteinExistence type="predicted"/>
<evidence type="ECO:0000259" key="8">
    <source>
        <dbReference type="PROSITE" id="PS50850"/>
    </source>
</evidence>
<dbReference type="InterPro" id="IPR011701">
    <property type="entry name" value="MFS"/>
</dbReference>
<feature type="transmembrane region" description="Helical" evidence="7">
    <location>
        <begin position="103"/>
        <end position="121"/>
    </location>
</feature>
<dbReference type="InterPro" id="IPR036259">
    <property type="entry name" value="MFS_trans_sf"/>
</dbReference>
<reference evidence="9 10" key="1">
    <citation type="journal article" date="2018" name="Appl. Microbiol. Biotechnol.">
        <title>Characterization of the caprolactam degradation pathway in Pseudomonas jessenii using mass spectrometry-based proteomics.</title>
        <authorList>
            <person name="Otzen M."/>
            <person name="Palacio C."/>
            <person name="Janssen D.B."/>
        </authorList>
    </citation>
    <scope>NUCLEOTIDE SEQUENCE [LARGE SCALE GENOMIC DNA]</scope>
    <source>
        <strain evidence="9 10">GO3</strain>
    </source>
</reference>
<feature type="transmembrane region" description="Helical" evidence="7">
    <location>
        <begin position="35"/>
        <end position="60"/>
    </location>
</feature>
<evidence type="ECO:0000256" key="5">
    <source>
        <dbReference type="ARBA" id="ARBA00022989"/>
    </source>
</evidence>
<dbReference type="Proteomes" id="UP000247437">
    <property type="component" value="Unassembled WGS sequence"/>
</dbReference>
<dbReference type="AlphaFoldDB" id="A0A2W0ENU2"/>
<dbReference type="PRINTS" id="PR01165">
    <property type="entry name" value="CYCOXIDASEI"/>
</dbReference>
<dbReference type="CDD" id="cd17473">
    <property type="entry name" value="MFS_arabinose_efflux_permease_like"/>
    <property type="match status" value="1"/>
</dbReference>
<dbReference type="PROSITE" id="PS50850">
    <property type="entry name" value="MFS"/>
    <property type="match status" value="1"/>
</dbReference>
<comment type="subcellular location">
    <subcellularLocation>
        <location evidence="1">Cell membrane</location>
        <topology evidence="1">Multi-pass membrane protein</topology>
    </subcellularLocation>
</comment>
<feature type="transmembrane region" description="Helical" evidence="7">
    <location>
        <begin position="318"/>
        <end position="344"/>
    </location>
</feature>
<dbReference type="InterPro" id="IPR050171">
    <property type="entry name" value="MFS_Transporters"/>
</dbReference>
<feature type="transmembrane region" description="Helical" evidence="7">
    <location>
        <begin position="72"/>
        <end position="91"/>
    </location>
</feature>
<dbReference type="GO" id="GO:0020037">
    <property type="term" value="F:heme binding"/>
    <property type="evidence" value="ECO:0007669"/>
    <property type="project" value="InterPro"/>
</dbReference>
<evidence type="ECO:0000256" key="6">
    <source>
        <dbReference type="ARBA" id="ARBA00023136"/>
    </source>
</evidence>
<dbReference type="OrthoDB" id="9812221at2"/>
<dbReference type="GO" id="GO:0009060">
    <property type="term" value="P:aerobic respiration"/>
    <property type="evidence" value="ECO:0007669"/>
    <property type="project" value="InterPro"/>
</dbReference>
<feature type="transmembrane region" description="Helical" evidence="7">
    <location>
        <begin position="192"/>
        <end position="210"/>
    </location>
</feature>
<feature type="transmembrane region" description="Helical" evidence="7">
    <location>
        <begin position="127"/>
        <end position="149"/>
    </location>
</feature>
<dbReference type="RefSeq" id="WP_110660209.1">
    <property type="nucleotide sequence ID" value="NZ_PDLL01000176.1"/>
</dbReference>
<dbReference type="PROSITE" id="PS00216">
    <property type="entry name" value="SUGAR_TRANSPORT_1"/>
    <property type="match status" value="1"/>
</dbReference>
<dbReference type="SUPFAM" id="SSF103473">
    <property type="entry name" value="MFS general substrate transporter"/>
    <property type="match status" value="1"/>
</dbReference>
<feature type="transmembrane region" description="Helical" evidence="7">
    <location>
        <begin position="231"/>
        <end position="248"/>
    </location>
</feature>
<dbReference type="GO" id="GO:0004129">
    <property type="term" value="F:cytochrome-c oxidase activity"/>
    <property type="evidence" value="ECO:0007669"/>
    <property type="project" value="InterPro"/>
</dbReference>
<name>A0A2W0ENU2_PSEJE</name>
<evidence type="ECO:0000256" key="1">
    <source>
        <dbReference type="ARBA" id="ARBA00004651"/>
    </source>
</evidence>
<feature type="domain" description="Major facilitator superfamily (MFS) profile" evidence="8">
    <location>
        <begin position="34"/>
        <end position="411"/>
    </location>
</feature>
<evidence type="ECO:0000313" key="9">
    <source>
        <dbReference type="EMBL" id="PYY69616.1"/>
    </source>
</evidence>
<feature type="transmembrane region" description="Helical" evidence="7">
    <location>
        <begin position="161"/>
        <end position="186"/>
    </location>
</feature>
<keyword evidence="2" id="KW-0813">Transport</keyword>
<keyword evidence="4 7" id="KW-0812">Transmembrane</keyword>
<feature type="transmembrane region" description="Helical" evidence="7">
    <location>
        <begin position="268"/>
        <end position="289"/>
    </location>
</feature>